<evidence type="ECO:0000313" key="16">
    <source>
        <dbReference type="EMBL" id="GEP95827.1"/>
    </source>
</evidence>
<evidence type="ECO:0000256" key="11">
    <source>
        <dbReference type="ARBA" id="ARBA00023049"/>
    </source>
</evidence>
<evidence type="ECO:0000256" key="9">
    <source>
        <dbReference type="ARBA" id="ARBA00022801"/>
    </source>
</evidence>
<dbReference type="Pfam" id="PF17900">
    <property type="entry name" value="Peptidase_M1_N"/>
    <property type="match status" value="1"/>
</dbReference>
<dbReference type="GO" id="GO:0005737">
    <property type="term" value="C:cytoplasm"/>
    <property type="evidence" value="ECO:0007669"/>
    <property type="project" value="UniProtKB-SubCell"/>
</dbReference>
<dbReference type="InterPro" id="IPR045357">
    <property type="entry name" value="Aminopeptidase_N-like_N"/>
</dbReference>
<evidence type="ECO:0000256" key="14">
    <source>
        <dbReference type="PIRSR" id="PIRSR634015-3"/>
    </source>
</evidence>
<dbReference type="OrthoDB" id="100605at2"/>
<feature type="binding site" evidence="14">
    <location>
        <position position="335"/>
    </location>
    <ligand>
        <name>Zn(2+)</name>
        <dbReference type="ChEBI" id="CHEBI:29105"/>
        <note>catalytic</note>
    </ligand>
</feature>
<comment type="similarity">
    <text evidence="3">Belongs to the peptidase M1 family.</text>
</comment>
<comment type="caution">
    <text evidence="16">The sequence shown here is derived from an EMBL/GenBank/DDBJ whole genome shotgun (WGS) entry which is preliminary data.</text>
</comment>
<feature type="binding site" evidence="13">
    <location>
        <begin position="156"/>
        <end position="158"/>
    </location>
    <ligand>
        <name>a peptide</name>
        <dbReference type="ChEBI" id="CHEBI:60466"/>
    </ligand>
</feature>
<dbReference type="CDD" id="cd09599">
    <property type="entry name" value="M1_LTA4H"/>
    <property type="match status" value="1"/>
</dbReference>
<evidence type="ECO:0000256" key="4">
    <source>
        <dbReference type="ARBA" id="ARBA00012564"/>
    </source>
</evidence>
<dbReference type="EMBL" id="BKAU01000001">
    <property type="protein sequence ID" value="GEP95827.1"/>
    <property type="molecule type" value="Genomic_DNA"/>
</dbReference>
<dbReference type="GO" id="GO:0008270">
    <property type="term" value="F:zinc ion binding"/>
    <property type="evidence" value="ECO:0007669"/>
    <property type="project" value="InterPro"/>
</dbReference>
<sequence length="612" mass="68806">MKYLVFAGLILTAAACNQRKSSQYTEAAQPGAKDLHTLSNADSIHLQHLHLDIAVDFNAHTISGLAAWTISNKSGATVLHLDTRGLSIDSVTVDGRKADHSLDAAAPMLGSRLNIPVEADSRLVNIWYKTGSNATALQWLEPSQTLGKQHPFLYTQSESIYARTWIPCADGPGIRFTYDARVTVPKGLMALMSAENTQQRSDSGIYHFKMEQPVPAYLMALAVGDIGFKAIDARTGVYAEPAMLEKAHNEFAEVGKMVTTAEGLYGPYRWGRYDVLVLPPGFPLGGMENPRLTFATPTIIAGDRSLVSLIAHELAHSWSGNLVTNATWEDFWLNEGFTVYFERRIMEAMMGADYADMLWELGYQDLEGTVTELGTDSRDTWLKLDLKGRDPDEGLTDIAYEKGAHFLRRIEETAGRAKIDTFLRHYFDSHAFQTMNTEQFLQYLNAKLLNGDTTKVNVNEWVYGPGIPEDCPRAKQKLFSKVDEARKQFLENGQLPNAEWSSHEWLHFLRKMPRPLTMQQMTALDNAFHFTQTGNSEVADLWFIMAVAAEYTPAYPAMEQFLSQVGRRKFLTPLYTEMMKTPKGREMAIRIYGKYKQNYHPLAQESLGKLIK</sequence>
<evidence type="ECO:0000256" key="12">
    <source>
        <dbReference type="PIRSR" id="PIRSR634015-1"/>
    </source>
</evidence>
<keyword evidence="8 14" id="KW-0479">Metal-binding</keyword>
<dbReference type="InterPro" id="IPR016024">
    <property type="entry name" value="ARM-type_fold"/>
</dbReference>
<protein>
    <recommendedName>
        <fullName evidence="5">Aminopeptidase N</fullName>
        <ecNumber evidence="4">3.4.11.2</ecNumber>
    </recommendedName>
</protein>
<dbReference type="InterPro" id="IPR014782">
    <property type="entry name" value="Peptidase_M1_dom"/>
</dbReference>
<keyword evidence="10 14" id="KW-0862">Zinc</keyword>
<dbReference type="InterPro" id="IPR042097">
    <property type="entry name" value="Aminopeptidase_N-like_N_sf"/>
</dbReference>
<feature type="binding site" evidence="14">
    <location>
        <position position="312"/>
    </location>
    <ligand>
        <name>Zn(2+)</name>
        <dbReference type="ChEBI" id="CHEBI:29105"/>
        <note>catalytic</note>
    </ligand>
</feature>
<dbReference type="RefSeq" id="WP_146860455.1">
    <property type="nucleotide sequence ID" value="NZ_BKAU01000001.1"/>
</dbReference>
<keyword evidence="6" id="KW-0963">Cytoplasm</keyword>
<dbReference type="FunFam" id="3.30.2010.30:FF:000001">
    <property type="entry name" value="Leukotriene A(4) hydrolase"/>
    <property type="match status" value="1"/>
</dbReference>
<name>A0A512RJF0_9BACT</name>
<dbReference type="SUPFAM" id="SSF48371">
    <property type="entry name" value="ARM repeat"/>
    <property type="match status" value="1"/>
</dbReference>
<evidence type="ECO:0000256" key="6">
    <source>
        <dbReference type="ARBA" id="ARBA00022490"/>
    </source>
</evidence>
<evidence type="ECO:0000256" key="13">
    <source>
        <dbReference type="PIRSR" id="PIRSR634015-2"/>
    </source>
</evidence>
<dbReference type="EC" id="3.4.11.2" evidence="4"/>
<comment type="cofactor">
    <cofactor evidence="14">
        <name>Zn(2+)</name>
        <dbReference type="ChEBI" id="CHEBI:29105"/>
    </cofactor>
    <text evidence="14">Binds 1 zinc ion per subunit.</text>
</comment>
<evidence type="ECO:0000256" key="2">
    <source>
        <dbReference type="ARBA" id="ARBA00004496"/>
    </source>
</evidence>
<dbReference type="SUPFAM" id="SSF63737">
    <property type="entry name" value="Leukotriene A4 hydrolase N-terminal domain"/>
    <property type="match status" value="1"/>
</dbReference>
<evidence type="ECO:0000256" key="3">
    <source>
        <dbReference type="ARBA" id="ARBA00010136"/>
    </source>
</evidence>
<dbReference type="PROSITE" id="PS51257">
    <property type="entry name" value="PROKAR_LIPOPROTEIN"/>
    <property type="match status" value="1"/>
</dbReference>
<dbReference type="Gene3D" id="2.60.40.1730">
    <property type="entry name" value="tricorn interacting facor f3 domain"/>
    <property type="match status" value="1"/>
</dbReference>
<evidence type="ECO:0000256" key="7">
    <source>
        <dbReference type="ARBA" id="ARBA00022670"/>
    </source>
</evidence>
<dbReference type="GO" id="GO:0008237">
    <property type="term" value="F:metallopeptidase activity"/>
    <property type="evidence" value="ECO:0007669"/>
    <property type="project" value="UniProtKB-KW"/>
</dbReference>
<evidence type="ECO:0000313" key="17">
    <source>
        <dbReference type="Proteomes" id="UP000321436"/>
    </source>
</evidence>
<dbReference type="Pfam" id="PF09127">
    <property type="entry name" value="Leuk-A4-hydro_C"/>
    <property type="match status" value="1"/>
</dbReference>
<keyword evidence="16" id="KW-0031">Aminopeptidase</keyword>
<feature type="active site" description="Proton acceptor" evidence="12">
    <location>
        <position position="313"/>
    </location>
</feature>
<dbReference type="InterPro" id="IPR034015">
    <property type="entry name" value="M1_LTA4H"/>
</dbReference>
<keyword evidence="17" id="KW-1185">Reference proteome</keyword>
<feature type="active site" description="Proton donor" evidence="12">
    <location>
        <position position="400"/>
    </location>
</feature>
<dbReference type="PANTHER" id="PTHR45726">
    <property type="entry name" value="LEUKOTRIENE A-4 HYDROLASE"/>
    <property type="match status" value="1"/>
</dbReference>
<comment type="subcellular location">
    <subcellularLocation>
        <location evidence="2">Cytoplasm</location>
    </subcellularLocation>
</comment>
<dbReference type="SMART" id="SM01263">
    <property type="entry name" value="Leuk-A4-hydro_C"/>
    <property type="match status" value="1"/>
</dbReference>
<evidence type="ECO:0000256" key="1">
    <source>
        <dbReference type="ARBA" id="ARBA00000098"/>
    </source>
</evidence>
<dbReference type="Gene3D" id="3.30.2010.30">
    <property type="match status" value="1"/>
</dbReference>
<dbReference type="Proteomes" id="UP000321436">
    <property type="component" value="Unassembled WGS sequence"/>
</dbReference>
<dbReference type="GO" id="GO:0006508">
    <property type="term" value="P:proteolysis"/>
    <property type="evidence" value="ECO:0007669"/>
    <property type="project" value="UniProtKB-KW"/>
</dbReference>
<feature type="binding site" evidence="14">
    <location>
        <position position="316"/>
    </location>
    <ligand>
        <name>Zn(2+)</name>
        <dbReference type="ChEBI" id="CHEBI:29105"/>
        <note>catalytic</note>
    </ligand>
</feature>
<keyword evidence="9" id="KW-0378">Hydrolase</keyword>
<dbReference type="GO" id="GO:0016285">
    <property type="term" value="F:alanyl aminopeptidase activity"/>
    <property type="evidence" value="ECO:0007669"/>
    <property type="project" value="UniProtKB-EC"/>
</dbReference>
<comment type="catalytic activity">
    <reaction evidence="1">
        <text>Release of an N-terminal amino acid, Xaa-|-Yaa- from a peptide, amide or arylamide. Xaa is preferably Ala, but may be most amino acids including Pro (slow action). When a terminal hydrophobic residue is followed by a prolyl residue, the two may be released as an intact Xaa-Pro dipeptide.</text>
        <dbReference type="EC" id="3.4.11.2"/>
    </reaction>
</comment>
<dbReference type="Pfam" id="PF01433">
    <property type="entry name" value="Peptidase_M1"/>
    <property type="match status" value="1"/>
</dbReference>
<accession>A0A512RJF0</accession>
<evidence type="ECO:0000256" key="10">
    <source>
        <dbReference type="ARBA" id="ARBA00022833"/>
    </source>
</evidence>
<organism evidence="16 17">
    <name type="scientific">Chitinophaga cymbidii</name>
    <dbReference type="NCBI Taxonomy" id="1096750"/>
    <lineage>
        <taxon>Bacteria</taxon>
        <taxon>Pseudomonadati</taxon>
        <taxon>Bacteroidota</taxon>
        <taxon>Chitinophagia</taxon>
        <taxon>Chitinophagales</taxon>
        <taxon>Chitinophagaceae</taxon>
        <taxon>Chitinophaga</taxon>
    </lineage>
</organism>
<dbReference type="InterPro" id="IPR027268">
    <property type="entry name" value="Peptidase_M4/M1_CTD_sf"/>
</dbReference>
<evidence type="ECO:0000256" key="8">
    <source>
        <dbReference type="ARBA" id="ARBA00022723"/>
    </source>
</evidence>
<proteinExistence type="inferred from homology"/>
<evidence type="ECO:0000256" key="5">
    <source>
        <dbReference type="ARBA" id="ARBA00015611"/>
    </source>
</evidence>
<dbReference type="InterPro" id="IPR015211">
    <property type="entry name" value="Peptidase_M1_C"/>
</dbReference>
<keyword evidence="11" id="KW-0482">Metalloprotease</keyword>
<dbReference type="SUPFAM" id="SSF55486">
    <property type="entry name" value="Metalloproteases ('zincins'), catalytic domain"/>
    <property type="match status" value="1"/>
</dbReference>
<dbReference type="PRINTS" id="PR00756">
    <property type="entry name" value="ALADIPTASE"/>
</dbReference>
<dbReference type="InterPro" id="IPR038502">
    <property type="entry name" value="M1_LTA-4_hydro/amino_C_sf"/>
</dbReference>
<dbReference type="AlphaFoldDB" id="A0A512RJF0"/>
<reference evidence="16 17" key="1">
    <citation type="submission" date="2019-07" db="EMBL/GenBank/DDBJ databases">
        <title>Whole genome shotgun sequence of Chitinophaga cymbidii NBRC 109752.</title>
        <authorList>
            <person name="Hosoyama A."/>
            <person name="Uohara A."/>
            <person name="Ohji S."/>
            <person name="Ichikawa N."/>
        </authorList>
    </citation>
    <scope>NUCLEOTIDE SEQUENCE [LARGE SCALE GENOMIC DNA]</scope>
    <source>
        <strain evidence="16 17">NBRC 109752</strain>
    </source>
</reference>
<feature type="binding site" evidence="13">
    <location>
        <begin position="283"/>
        <end position="288"/>
    </location>
    <ligand>
        <name>a peptide</name>
        <dbReference type="ChEBI" id="CHEBI:60466"/>
    </ligand>
</feature>
<feature type="binding site" evidence="13">
    <location>
        <begin position="567"/>
        <end position="569"/>
    </location>
    <ligand>
        <name>a peptide</name>
        <dbReference type="ChEBI" id="CHEBI:60466"/>
    </ligand>
</feature>
<keyword evidence="7" id="KW-0645">Protease</keyword>
<dbReference type="InterPro" id="IPR001930">
    <property type="entry name" value="Peptidase_M1"/>
</dbReference>
<dbReference type="Gene3D" id="1.10.390.10">
    <property type="entry name" value="Neutral Protease Domain 2"/>
    <property type="match status" value="1"/>
</dbReference>
<dbReference type="Gene3D" id="1.25.40.320">
    <property type="entry name" value="Peptidase M1, leukotriene A4 hydrolase/aminopeptidase C-terminal domain"/>
    <property type="match status" value="1"/>
</dbReference>
<dbReference type="PANTHER" id="PTHR45726:SF3">
    <property type="entry name" value="LEUKOTRIENE A-4 HYDROLASE"/>
    <property type="match status" value="1"/>
</dbReference>
<dbReference type="InterPro" id="IPR049980">
    <property type="entry name" value="LTA4H_cat"/>
</dbReference>
<feature type="domain" description="Peptidase M1 leukotriene A4 hydrolase/aminopeptidase C-terminal" evidence="15">
    <location>
        <begin position="476"/>
        <end position="611"/>
    </location>
</feature>
<evidence type="ECO:0000259" key="15">
    <source>
        <dbReference type="SMART" id="SM01263"/>
    </source>
</evidence>
<gene>
    <name evidence="16" type="primary">pepN</name>
    <name evidence="16" type="ORF">CCY01nite_20870</name>
</gene>